<feature type="region of interest" description="Disordered" evidence="1">
    <location>
        <begin position="1"/>
        <end position="110"/>
    </location>
</feature>
<feature type="compositionally biased region" description="Low complexity" evidence="1">
    <location>
        <begin position="341"/>
        <end position="352"/>
    </location>
</feature>
<feature type="compositionally biased region" description="Polar residues" evidence="1">
    <location>
        <begin position="248"/>
        <end position="262"/>
    </location>
</feature>
<proteinExistence type="predicted"/>
<feature type="compositionally biased region" description="Basic and acidic residues" evidence="1">
    <location>
        <begin position="203"/>
        <end position="218"/>
    </location>
</feature>
<dbReference type="VEuPathDB" id="AmoebaDB:EIN_111510"/>
<keyword evidence="3" id="KW-1185">Reference proteome</keyword>
<dbReference type="OrthoDB" id="29313at2759"/>
<feature type="region of interest" description="Disordered" evidence="1">
    <location>
        <begin position="368"/>
        <end position="438"/>
    </location>
</feature>
<gene>
    <name evidence="2" type="ORF">EIN_111510</name>
</gene>
<evidence type="ECO:0000256" key="1">
    <source>
        <dbReference type="SAM" id="MobiDB-lite"/>
    </source>
</evidence>
<feature type="compositionally biased region" description="Basic and acidic residues" evidence="1">
    <location>
        <begin position="43"/>
        <end position="64"/>
    </location>
</feature>
<feature type="compositionally biased region" description="Basic and acidic residues" evidence="1">
    <location>
        <begin position="158"/>
        <end position="173"/>
    </location>
</feature>
<feature type="compositionally biased region" description="Pro residues" evidence="1">
    <location>
        <begin position="86"/>
        <end position="96"/>
    </location>
</feature>
<feature type="compositionally biased region" description="Polar residues" evidence="1">
    <location>
        <begin position="174"/>
        <end position="188"/>
    </location>
</feature>
<dbReference type="GeneID" id="14885257"/>
<feature type="compositionally biased region" description="Basic and acidic residues" evidence="1">
    <location>
        <begin position="418"/>
        <end position="438"/>
    </location>
</feature>
<feature type="region of interest" description="Disordered" evidence="1">
    <location>
        <begin position="130"/>
        <end position="356"/>
    </location>
</feature>
<name>A0A0A1TXX0_ENTIV</name>
<feature type="compositionally biased region" description="Pro residues" evidence="1">
    <location>
        <begin position="16"/>
        <end position="40"/>
    </location>
</feature>
<evidence type="ECO:0000313" key="2">
    <source>
        <dbReference type="EMBL" id="ELP86227.1"/>
    </source>
</evidence>
<protein>
    <submittedName>
        <fullName evidence="2">Uncharacterized protein</fullName>
    </submittedName>
</protein>
<accession>A0A0A1TXX0</accession>
<reference evidence="2 3" key="1">
    <citation type="submission" date="2012-10" db="EMBL/GenBank/DDBJ databases">
        <authorList>
            <person name="Zafar N."/>
            <person name="Inman J."/>
            <person name="Hall N."/>
            <person name="Lorenzi H."/>
            <person name="Caler E."/>
        </authorList>
    </citation>
    <scope>NUCLEOTIDE SEQUENCE [LARGE SCALE GENOMIC DNA]</scope>
    <source>
        <strain evidence="2 3">IP1</strain>
    </source>
</reference>
<feature type="compositionally biased region" description="Low complexity" evidence="1">
    <location>
        <begin position="192"/>
        <end position="202"/>
    </location>
</feature>
<organism evidence="2 3">
    <name type="scientific">Entamoeba invadens IP1</name>
    <dbReference type="NCBI Taxonomy" id="370355"/>
    <lineage>
        <taxon>Eukaryota</taxon>
        <taxon>Amoebozoa</taxon>
        <taxon>Evosea</taxon>
        <taxon>Archamoebae</taxon>
        <taxon>Mastigamoebida</taxon>
        <taxon>Entamoebidae</taxon>
        <taxon>Entamoeba</taxon>
    </lineage>
</organism>
<evidence type="ECO:0000313" key="3">
    <source>
        <dbReference type="Proteomes" id="UP000014680"/>
    </source>
</evidence>
<dbReference type="Proteomes" id="UP000014680">
    <property type="component" value="Unassembled WGS sequence"/>
</dbReference>
<dbReference type="EMBL" id="KB207005">
    <property type="protein sequence ID" value="ELP86227.1"/>
    <property type="molecule type" value="Genomic_DNA"/>
</dbReference>
<dbReference type="KEGG" id="eiv:EIN_111510"/>
<feature type="compositionally biased region" description="Basic and acidic residues" evidence="1">
    <location>
        <begin position="278"/>
        <end position="288"/>
    </location>
</feature>
<dbReference type="RefSeq" id="XP_004185573.1">
    <property type="nucleotide sequence ID" value="XM_004185525.1"/>
</dbReference>
<dbReference type="AlphaFoldDB" id="A0A0A1TXX0"/>
<feature type="compositionally biased region" description="Basic and acidic residues" evidence="1">
    <location>
        <begin position="393"/>
        <end position="408"/>
    </location>
</feature>
<sequence length="576" mass="63788">MSFQRKTFTIGEPSHKPAPPLPHKAAPPPPPAKKAPPPLPKQKVPEQKPQGDFEKPEIEQKEIPVFKATTFKNEPTQEENITESAPPLPKKSAPPHPSKRAAPPLPKQKVVENTVDELSEPIVYKELPTFKPTSFSNEPKKTLEDDVDVNKVNQEPLIEPKKRMPPHVPKETIDQFNSKNTEITVLKTQEQKAPLPSQSLKPKSSEKVEKQKPQDPEPKPGQPKFFPVSKEPFPDVFFKDISDDSENLLDTSNHTNSPTPSDSSDEEKPKNHKGKSTQKIDTKNKTESARVVAGDAKEIYKKLPPMTDEQKEKAKTHAAQASKTAYSGAKKAVKTEEFQSAKKQTASAASSAVHSKQFKEFSGGLLKGTKSAVKGDASAKDVWKMSTENVSSLDDKQKAELKSRRNEASKTAASSYTKAKETDEWRDAKSQAKVVSKEIGESEQFKVAEKEGKKKAAVRMTGNEDAEFDPSIQLETSVKPKLVVDENGKKTVALGVTVKPKLQNEGVDVSDGKNGIHFEEKVDKDLKCKTENVKVVNETKSEGNGELKFKTNVNENDVKRVTKEEGSVKDRIKMFQ</sequence>